<reference evidence="2" key="1">
    <citation type="journal article" date="2021" name="Nat. Commun.">
        <title>Genetic determinants of endophytism in the Arabidopsis root mycobiome.</title>
        <authorList>
            <person name="Mesny F."/>
            <person name="Miyauchi S."/>
            <person name="Thiergart T."/>
            <person name="Pickel B."/>
            <person name="Atanasova L."/>
            <person name="Karlsson M."/>
            <person name="Huettel B."/>
            <person name="Barry K.W."/>
            <person name="Haridas S."/>
            <person name="Chen C."/>
            <person name="Bauer D."/>
            <person name="Andreopoulos W."/>
            <person name="Pangilinan J."/>
            <person name="LaButti K."/>
            <person name="Riley R."/>
            <person name="Lipzen A."/>
            <person name="Clum A."/>
            <person name="Drula E."/>
            <person name="Henrissat B."/>
            <person name="Kohler A."/>
            <person name="Grigoriev I.V."/>
            <person name="Martin F.M."/>
            <person name="Hacquard S."/>
        </authorList>
    </citation>
    <scope>NUCLEOTIDE SEQUENCE</scope>
    <source>
        <strain evidence="2">MPI-CAGE-AT-0147</strain>
    </source>
</reference>
<dbReference type="EMBL" id="JAGMUV010000001">
    <property type="protein sequence ID" value="KAH7175832.1"/>
    <property type="molecule type" value="Genomic_DNA"/>
</dbReference>
<evidence type="ECO:0000313" key="3">
    <source>
        <dbReference type="Proteomes" id="UP000738349"/>
    </source>
</evidence>
<dbReference type="PANTHER" id="PTHR21523:SF47">
    <property type="entry name" value="SALIVARY GLUE PROTEIN SGS-3"/>
    <property type="match status" value="1"/>
</dbReference>
<gene>
    <name evidence="2" type="ORF">EDB81DRAFT_26218</name>
</gene>
<comment type="caution">
    <text evidence="2">The sequence shown here is derived from an EMBL/GenBank/DDBJ whole genome shotgun (WGS) entry which is preliminary data.</text>
</comment>
<protein>
    <submittedName>
        <fullName evidence="2">Uncharacterized protein</fullName>
    </submittedName>
</protein>
<organism evidence="2 3">
    <name type="scientific">Dactylonectria macrodidyma</name>
    <dbReference type="NCBI Taxonomy" id="307937"/>
    <lineage>
        <taxon>Eukaryota</taxon>
        <taxon>Fungi</taxon>
        <taxon>Dikarya</taxon>
        <taxon>Ascomycota</taxon>
        <taxon>Pezizomycotina</taxon>
        <taxon>Sordariomycetes</taxon>
        <taxon>Hypocreomycetidae</taxon>
        <taxon>Hypocreales</taxon>
        <taxon>Nectriaceae</taxon>
        <taxon>Dactylonectria</taxon>
    </lineage>
</organism>
<feature type="compositionally biased region" description="Low complexity" evidence="1">
    <location>
        <begin position="353"/>
        <end position="371"/>
    </location>
</feature>
<accession>A0A9P9FTR5</accession>
<dbReference type="PANTHER" id="PTHR21523">
    <property type="match status" value="1"/>
</dbReference>
<feature type="region of interest" description="Disordered" evidence="1">
    <location>
        <begin position="297"/>
        <end position="371"/>
    </location>
</feature>
<dbReference type="AlphaFoldDB" id="A0A9P9FTR5"/>
<name>A0A9P9FTR5_9HYPO</name>
<dbReference type="OrthoDB" id="10436495at2759"/>
<evidence type="ECO:0000313" key="2">
    <source>
        <dbReference type="EMBL" id="KAH7175832.1"/>
    </source>
</evidence>
<keyword evidence="3" id="KW-1185">Reference proteome</keyword>
<dbReference type="Proteomes" id="UP000738349">
    <property type="component" value="Unassembled WGS sequence"/>
</dbReference>
<proteinExistence type="predicted"/>
<sequence>MNPSTLLYTEITSLAYYVERCHTEICKPCRRHKPSEVFLSIFRVNKLTPLVFCQRHLIRIRQLIGMRPYPYFFPYPRYPCDLAPDRDQIVFFLSSTPPRWFRSNADFPFPHEIPSTFTENLKVLLGWEDPRNPGIGPSTLCPGNRGNPSINSFQMAAVLGWNGSSRLGFKLTEAETAKMEKEVEAHSKNMRVRRLKVAELSRRNRSGAVRRTVRTMKMKRLRSLKAQRKTAEVLKRLEGPLDPREFKRQESKRQESKHQELVLQGLDVQGFDVQGFDPQGLDPQGLGLQGLDLQGLDLQGFDPQGFQSQGTLPQTSEPQGVQPQRLEPQRVQLQRTQPRRLEPRGVQPRRLEPQSVQSQRVQPQGFQPQVSQPQVFQPQVSQPQVFQPQVFQPQIFEPQGFQSQGFQSQGFQLQGFQPHGFQPQGFQPQGSQPLVFGEWNWNFLG</sequence>
<evidence type="ECO:0000256" key="1">
    <source>
        <dbReference type="SAM" id="MobiDB-lite"/>
    </source>
</evidence>
<feature type="region of interest" description="Disordered" evidence="1">
    <location>
        <begin position="222"/>
        <end position="259"/>
    </location>
</feature>
<feature type="compositionally biased region" description="Basic and acidic residues" evidence="1">
    <location>
        <begin position="229"/>
        <end position="259"/>
    </location>
</feature>
<feature type="compositionally biased region" description="Polar residues" evidence="1">
    <location>
        <begin position="306"/>
        <end position="322"/>
    </location>
</feature>